<reference evidence="2 3" key="1">
    <citation type="submission" date="2014-07" db="EMBL/GenBank/DDBJ databases">
        <title>Unique and conserved regions in Vibrio harveyi and related species in comparison with the shrimp pathogen Vibrio harveyi CAIM 1792.</title>
        <authorList>
            <person name="Espinoza-Valles I."/>
            <person name="Vora G."/>
            <person name="Leekitcharoenphon P."/>
            <person name="Ussery D."/>
            <person name="Hoj L."/>
            <person name="Gomez-Gil B."/>
        </authorList>
    </citation>
    <scope>NUCLEOTIDE SEQUENCE [LARGE SCALE GENOMIC DNA]</scope>
    <source>
        <strain evidence="3">CAIM 1854 / LMG 25443</strain>
    </source>
</reference>
<comment type="caution">
    <text evidence="2">The sequence shown here is derived from an EMBL/GenBank/DDBJ whole genome shotgun (WGS) entry which is preliminary data.</text>
</comment>
<evidence type="ECO:0000313" key="3">
    <source>
        <dbReference type="Proteomes" id="UP000031586"/>
    </source>
</evidence>
<protein>
    <submittedName>
        <fullName evidence="2">Cystatin</fullName>
    </submittedName>
</protein>
<keyword evidence="1" id="KW-0732">Signal</keyword>
<accession>A0A0C1VD34</accession>
<gene>
    <name evidence="2" type="ORF">H735_27295</name>
</gene>
<name>A0A0C1VD34_9VIBR</name>
<dbReference type="PATRIC" id="fig|1229493.5.peg.5158"/>
<proteinExistence type="predicted"/>
<dbReference type="RefSeq" id="WP_020195177.1">
    <property type="nucleotide sequence ID" value="NZ_BAOH01000016.1"/>
</dbReference>
<dbReference type="InterPro" id="IPR046350">
    <property type="entry name" value="Cystatin_sf"/>
</dbReference>
<sequence>MKLRMMWTAMMSLAAFSFAGNALAVDKQMSPGLKKKMQAICGSKGGVPGGWQVAKVTPDAERSLSMILHQMNATDKLKQINDVRTQIVGGTHYAMEFELKDGEVWNAIVLHSARGDYMIERHAKKGELCPKDGSS</sequence>
<evidence type="ECO:0000256" key="1">
    <source>
        <dbReference type="SAM" id="SignalP"/>
    </source>
</evidence>
<feature type="signal peptide" evidence="1">
    <location>
        <begin position="1"/>
        <end position="24"/>
    </location>
</feature>
<feature type="chain" id="PRO_5002158140" evidence="1">
    <location>
        <begin position="25"/>
        <end position="135"/>
    </location>
</feature>
<evidence type="ECO:0000313" key="2">
    <source>
        <dbReference type="EMBL" id="KIF47513.1"/>
    </source>
</evidence>
<organism evidence="2 3">
    <name type="scientific">Vibrio owensii CAIM 1854 = LMG 25443</name>
    <dbReference type="NCBI Taxonomy" id="1229493"/>
    <lineage>
        <taxon>Bacteria</taxon>
        <taxon>Pseudomonadati</taxon>
        <taxon>Pseudomonadota</taxon>
        <taxon>Gammaproteobacteria</taxon>
        <taxon>Vibrionales</taxon>
        <taxon>Vibrionaceae</taxon>
        <taxon>Vibrio</taxon>
    </lineage>
</organism>
<dbReference type="Gene3D" id="3.10.450.10">
    <property type="match status" value="1"/>
</dbReference>
<dbReference type="AlphaFoldDB" id="A0A0C1VD34"/>
<dbReference type="EMBL" id="JPRD01000066">
    <property type="protein sequence ID" value="KIF47513.1"/>
    <property type="molecule type" value="Genomic_DNA"/>
</dbReference>
<dbReference type="SUPFAM" id="SSF54403">
    <property type="entry name" value="Cystatin/monellin"/>
    <property type="match status" value="1"/>
</dbReference>
<dbReference type="Proteomes" id="UP000031586">
    <property type="component" value="Unassembled WGS sequence"/>
</dbReference>